<sequence length="327" mass="37256">MYRPVVLFQRKGPFLEELDKLGIEYVIWPEHEFENIGQYGISVLRSLKLLKQKKIDAIHMNYFGWRPAEVMAARMLGIPVIVHMHVVLQSPPPYLKYVHTLIANSAYTRDHSFPSMPACDKRVVYCSVELERYDRASDIRSELGLTPENVVVSFIGQIKKIKGIELFIQLADRLRHSGAWFLIAGKCRDPDYPEEQFLREIADKGNIKYLGYRGDIQNIYKTSDIVVVPSQWEEPFGLINIEAGACRKPVIATRVGGIPEVIKHGENGFLVEKDDLDSLAEYTGRLIDDKALGMKLGDNGRGRVETYFTDAPIRQLEGIYNELIGSR</sequence>
<feature type="domain" description="Glycosyltransferase subfamily 4-like N-terminal" evidence="2">
    <location>
        <begin position="6"/>
        <end position="132"/>
    </location>
</feature>
<dbReference type="AlphaFoldDB" id="A0A286P440"/>
<dbReference type="CDD" id="cd03801">
    <property type="entry name" value="GT4_PimA-like"/>
    <property type="match status" value="1"/>
</dbReference>
<dbReference type="GO" id="GO:0016757">
    <property type="term" value="F:glycosyltransferase activity"/>
    <property type="evidence" value="ECO:0007669"/>
    <property type="project" value="InterPro"/>
</dbReference>
<feature type="domain" description="Glycosyl transferase family 1" evidence="1">
    <location>
        <begin position="139"/>
        <end position="302"/>
    </location>
</feature>
<dbReference type="InterPro" id="IPR001296">
    <property type="entry name" value="Glyco_trans_1"/>
</dbReference>
<dbReference type="PANTHER" id="PTHR12526:SF625">
    <property type="entry name" value="PHOSPHATIDYLINOSITOL GLYCAN-CLASS A"/>
    <property type="match status" value="1"/>
</dbReference>
<reference evidence="3 4" key="1">
    <citation type="submission" date="2016-12" db="EMBL/GenBank/DDBJ databases">
        <title>Genome sequencing of Methylocaldum marinum.</title>
        <authorList>
            <person name="Takeuchi M."/>
            <person name="Kamagata Y."/>
            <person name="Hiraoka S."/>
            <person name="Oshima K."/>
            <person name="Hattori M."/>
            <person name="Iwasaki W."/>
        </authorList>
    </citation>
    <scope>NUCLEOTIDE SEQUENCE [LARGE SCALE GENOMIC DNA]</scope>
    <source>
        <strain evidence="3 4">S8</strain>
    </source>
</reference>
<proteinExistence type="predicted"/>
<dbReference type="Gene3D" id="3.40.50.2000">
    <property type="entry name" value="Glycogen Phosphorylase B"/>
    <property type="match status" value="2"/>
</dbReference>
<evidence type="ECO:0000313" key="4">
    <source>
        <dbReference type="Proteomes" id="UP000266313"/>
    </source>
</evidence>
<keyword evidence="4" id="KW-1185">Reference proteome</keyword>
<dbReference type="KEGG" id="mmai:sS8_0446"/>
<accession>A0A286P440</accession>
<dbReference type="EMBL" id="AP017928">
    <property type="protein sequence ID" value="BBA32412.1"/>
    <property type="molecule type" value="Genomic_DNA"/>
</dbReference>
<keyword evidence="3" id="KW-0808">Transferase</keyword>
<dbReference type="PANTHER" id="PTHR12526">
    <property type="entry name" value="GLYCOSYLTRANSFERASE"/>
    <property type="match status" value="1"/>
</dbReference>
<dbReference type="Pfam" id="PF00534">
    <property type="entry name" value="Glycos_transf_1"/>
    <property type="match status" value="1"/>
</dbReference>
<evidence type="ECO:0000313" key="3">
    <source>
        <dbReference type="EMBL" id="BBA32412.1"/>
    </source>
</evidence>
<dbReference type="Proteomes" id="UP000266313">
    <property type="component" value="Chromosome"/>
</dbReference>
<organism evidence="3 4">
    <name type="scientific">Methylocaldum marinum</name>
    <dbReference type="NCBI Taxonomy" id="1432792"/>
    <lineage>
        <taxon>Bacteria</taxon>
        <taxon>Pseudomonadati</taxon>
        <taxon>Pseudomonadota</taxon>
        <taxon>Gammaproteobacteria</taxon>
        <taxon>Methylococcales</taxon>
        <taxon>Methylococcaceae</taxon>
        <taxon>Methylocaldum</taxon>
    </lineage>
</organism>
<dbReference type="GO" id="GO:1901135">
    <property type="term" value="P:carbohydrate derivative metabolic process"/>
    <property type="evidence" value="ECO:0007669"/>
    <property type="project" value="UniProtKB-ARBA"/>
</dbReference>
<protein>
    <submittedName>
        <fullName evidence="3">Glycosyltransferase</fullName>
    </submittedName>
</protein>
<evidence type="ECO:0000259" key="1">
    <source>
        <dbReference type="Pfam" id="PF00534"/>
    </source>
</evidence>
<dbReference type="Pfam" id="PF13439">
    <property type="entry name" value="Glyco_transf_4"/>
    <property type="match status" value="1"/>
</dbReference>
<dbReference type="InterPro" id="IPR028098">
    <property type="entry name" value="Glyco_trans_4-like_N"/>
</dbReference>
<gene>
    <name evidence="3" type="ORF">sS8_0446</name>
</gene>
<name>A0A286P440_9GAMM</name>
<evidence type="ECO:0000259" key="2">
    <source>
        <dbReference type="Pfam" id="PF13439"/>
    </source>
</evidence>
<dbReference type="SUPFAM" id="SSF53756">
    <property type="entry name" value="UDP-Glycosyltransferase/glycogen phosphorylase"/>
    <property type="match status" value="1"/>
</dbReference>